<feature type="chain" id="PRO_5025693695" evidence="1">
    <location>
        <begin position="21"/>
        <end position="133"/>
    </location>
</feature>
<dbReference type="KEGG" id="crq:GCK72_018589"/>
<dbReference type="EMBL" id="WUAV01000005">
    <property type="protein sequence ID" value="KAF1752035.1"/>
    <property type="molecule type" value="Genomic_DNA"/>
</dbReference>
<protein>
    <submittedName>
        <fullName evidence="2">Uncharacterized protein</fullName>
    </submittedName>
</protein>
<proteinExistence type="predicted"/>
<dbReference type="RefSeq" id="XP_053581553.1">
    <property type="nucleotide sequence ID" value="XM_053732640.1"/>
</dbReference>
<name>A0A6A5GBQ2_CAERE</name>
<accession>A0A6A5GBQ2</accession>
<evidence type="ECO:0000256" key="1">
    <source>
        <dbReference type="SAM" id="SignalP"/>
    </source>
</evidence>
<dbReference type="CTD" id="78776701"/>
<evidence type="ECO:0000313" key="3">
    <source>
        <dbReference type="Proteomes" id="UP000483820"/>
    </source>
</evidence>
<comment type="caution">
    <text evidence="2">The sequence shown here is derived from an EMBL/GenBank/DDBJ whole genome shotgun (WGS) entry which is preliminary data.</text>
</comment>
<dbReference type="Proteomes" id="UP000483820">
    <property type="component" value="Chromosome V"/>
</dbReference>
<reference evidence="2 3" key="1">
    <citation type="submission" date="2019-12" db="EMBL/GenBank/DDBJ databases">
        <title>Chromosome-level assembly of the Caenorhabditis remanei genome.</title>
        <authorList>
            <person name="Teterina A.A."/>
            <person name="Willis J.H."/>
            <person name="Phillips P.C."/>
        </authorList>
    </citation>
    <scope>NUCLEOTIDE SEQUENCE [LARGE SCALE GENOMIC DNA]</scope>
    <source>
        <strain evidence="2 3">PX506</strain>
        <tissue evidence="2">Whole organism</tissue>
    </source>
</reference>
<keyword evidence="1" id="KW-0732">Signal</keyword>
<evidence type="ECO:0000313" key="2">
    <source>
        <dbReference type="EMBL" id="KAF1752035.1"/>
    </source>
</evidence>
<dbReference type="GeneID" id="78776701"/>
<organism evidence="2 3">
    <name type="scientific">Caenorhabditis remanei</name>
    <name type="common">Caenorhabditis vulgaris</name>
    <dbReference type="NCBI Taxonomy" id="31234"/>
    <lineage>
        <taxon>Eukaryota</taxon>
        <taxon>Metazoa</taxon>
        <taxon>Ecdysozoa</taxon>
        <taxon>Nematoda</taxon>
        <taxon>Chromadorea</taxon>
        <taxon>Rhabditida</taxon>
        <taxon>Rhabditina</taxon>
        <taxon>Rhabditomorpha</taxon>
        <taxon>Rhabditoidea</taxon>
        <taxon>Rhabditidae</taxon>
        <taxon>Peloderinae</taxon>
        <taxon>Caenorhabditis</taxon>
    </lineage>
</organism>
<dbReference type="AlphaFoldDB" id="A0A6A5GBQ2"/>
<sequence>MNILALLVFVLIAITSPIMARGKRCRSSTQCNYESVCYEGRCYTIDEMFDKFDAKLTAKSKPLLIIEGELNAAALYDPLFCRIRFKLFGGLHSTLKERIWLVLVVLMLIVRSPSAYAKPINYVKNMWNGYRNN</sequence>
<gene>
    <name evidence="2" type="ORF">GCK72_018589</name>
</gene>
<feature type="signal peptide" evidence="1">
    <location>
        <begin position="1"/>
        <end position="20"/>
    </location>
</feature>